<evidence type="ECO:0000313" key="1">
    <source>
        <dbReference type="EMBL" id="GIH17594.1"/>
    </source>
</evidence>
<dbReference type="GO" id="GO:0006281">
    <property type="term" value="P:DNA repair"/>
    <property type="evidence" value="ECO:0007669"/>
    <property type="project" value="TreeGrafter"/>
</dbReference>
<dbReference type="SUPFAM" id="SSF56784">
    <property type="entry name" value="HAD-like"/>
    <property type="match status" value="1"/>
</dbReference>
<dbReference type="Gene3D" id="3.40.50.1000">
    <property type="entry name" value="HAD superfamily/HAD-like"/>
    <property type="match status" value="1"/>
</dbReference>
<keyword evidence="1" id="KW-0378">Hydrolase</keyword>
<dbReference type="InterPro" id="IPR023198">
    <property type="entry name" value="PGP-like_dom2"/>
</dbReference>
<sequence>MTFTVGFDLDMTLIDSRPGIGATYQALCEVTGVAIDIDLVVSRLGPPLEQELAHWFPPDQVADMVTRYRELYPRYAIAPTRLLPGAAEAVAAVHDAGGRVIVITAKRGDLARLHLKHVDLPVDEVEGLVWKDGKAQALRAAKAVGYVGDHVADMAAAVAAGVPGIGVSTGPCSAGELAAAGARAVLPDLTLFANCLADIRVGP</sequence>
<dbReference type="InterPro" id="IPR050155">
    <property type="entry name" value="HAD-like_hydrolase_sf"/>
</dbReference>
<dbReference type="PANTHER" id="PTHR43434">
    <property type="entry name" value="PHOSPHOGLYCOLATE PHOSPHATASE"/>
    <property type="match status" value="1"/>
</dbReference>
<dbReference type="InterPro" id="IPR041492">
    <property type="entry name" value="HAD_2"/>
</dbReference>
<dbReference type="Proteomes" id="UP000642748">
    <property type="component" value="Unassembled WGS sequence"/>
</dbReference>
<dbReference type="RefSeq" id="WP_275413072.1">
    <property type="nucleotide sequence ID" value="NZ_BONZ01000056.1"/>
</dbReference>
<dbReference type="Pfam" id="PF13419">
    <property type="entry name" value="HAD_2"/>
    <property type="match status" value="1"/>
</dbReference>
<dbReference type="InterPro" id="IPR036412">
    <property type="entry name" value="HAD-like_sf"/>
</dbReference>
<proteinExistence type="predicted"/>
<dbReference type="SFLD" id="SFLDG01129">
    <property type="entry name" value="C1.5:_HAD__Beta-PGM__Phosphata"/>
    <property type="match status" value="1"/>
</dbReference>
<organism evidence="1 2">
    <name type="scientific">Rugosimonospora africana</name>
    <dbReference type="NCBI Taxonomy" id="556532"/>
    <lineage>
        <taxon>Bacteria</taxon>
        <taxon>Bacillati</taxon>
        <taxon>Actinomycetota</taxon>
        <taxon>Actinomycetes</taxon>
        <taxon>Micromonosporales</taxon>
        <taxon>Micromonosporaceae</taxon>
        <taxon>Rugosimonospora</taxon>
    </lineage>
</organism>
<protein>
    <submittedName>
        <fullName evidence="1">Hydrolase</fullName>
    </submittedName>
</protein>
<accession>A0A8J3QWE0</accession>
<gene>
    <name evidence="1" type="ORF">Raf01_57660</name>
</gene>
<dbReference type="GO" id="GO:0008967">
    <property type="term" value="F:phosphoglycolate phosphatase activity"/>
    <property type="evidence" value="ECO:0007669"/>
    <property type="project" value="TreeGrafter"/>
</dbReference>
<dbReference type="SFLD" id="SFLDS00003">
    <property type="entry name" value="Haloacid_Dehalogenase"/>
    <property type="match status" value="1"/>
</dbReference>
<dbReference type="InterPro" id="IPR023214">
    <property type="entry name" value="HAD_sf"/>
</dbReference>
<dbReference type="Pfam" id="PF13242">
    <property type="entry name" value="Hydrolase_like"/>
    <property type="match status" value="1"/>
</dbReference>
<reference evidence="1" key="1">
    <citation type="submission" date="2021-01" db="EMBL/GenBank/DDBJ databases">
        <title>Whole genome shotgun sequence of Rugosimonospora africana NBRC 104875.</title>
        <authorList>
            <person name="Komaki H."/>
            <person name="Tamura T."/>
        </authorList>
    </citation>
    <scope>NUCLEOTIDE SEQUENCE</scope>
    <source>
        <strain evidence="1">NBRC 104875</strain>
    </source>
</reference>
<evidence type="ECO:0000313" key="2">
    <source>
        <dbReference type="Proteomes" id="UP000642748"/>
    </source>
</evidence>
<name>A0A8J3QWE0_9ACTN</name>
<dbReference type="Gene3D" id="1.10.150.240">
    <property type="entry name" value="Putative phosphatase, domain 2"/>
    <property type="match status" value="1"/>
</dbReference>
<dbReference type="GO" id="GO:0005829">
    <property type="term" value="C:cytosol"/>
    <property type="evidence" value="ECO:0007669"/>
    <property type="project" value="TreeGrafter"/>
</dbReference>
<dbReference type="AlphaFoldDB" id="A0A8J3QWE0"/>
<comment type="caution">
    <text evidence="1">The sequence shown here is derived from an EMBL/GenBank/DDBJ whole genome shotgun (WGS) entry which is preliminary data.</text>
</comment>
<dbReference type="PANTHER" id="PTHR43434:SF1">
    <property type="entry name" value="PHOSPHOGLYCOLATE PHOSPHATASE"/>
    <property type="match status" value="1"/>
</dbReference>
<dbReference type="EMBL" id="BONZ01000056">
    <property type="protein sequence ID" value="GIH17594.1"/>
    <property type="molecule type" value="Genomic_DNA"/>
</dbReference>
<keyword evidence="2" id="KW-1185">Reference proteome</keyword>